<gene>
    <name evidence="5" type="ORF">AFA91_02325</name>
</gene>
<protein>
    <submittedName>
        <fullName evidence="5">GntR family transcriptional regulator</fullName>
    </submittedName>
</protein>
<dbReference type="KEGG" id="mgo:AFA91_02325"/>
<dbReference type="GO" id="GO:0003677">
    <property type="term" value="F:DNA binding"/>
    <property type="evidence" value="ECO:0007669"/>
    <property type="project" value="UniProtKB-KW"/>
</dbReference>
<evidence type="ECO:0000313" key="6">
    <source>
        <dbReference type="Proteomes" id="UP000062255"/>
    </source>
</evidence>
<dbReference type="AlphaFoldDB" id="A0A0K0X0C5"/>
<dbReference type="SUPFAM" id="SSF46785">
    <property type="entry name" value="Winged helix' DNA-binding domain"/>
    <property type="match status" value="1"/>
</dbReference>
<dbReference type="PANTHER" id="PTHR44846">
    <property type="entry name" value="MANNOSYL-D-GLYCERATE TRANSPORT/METABOLISM SYSTEM REPRESSOR MNGR-RELATED"/>
    <property type="match status" value="1"/>
</dbReference>
<name>A0A0K0X0C5_MYCGD</name>
<dbReference type="Pfam" id="PF00392">
    <property type="entry name" value="GntR"/>
    <property type="match status" value="1"/>
</dbReference>
<dbReference type="EMBL" id="CP012150">
    <property type="protein sequence ID" value="AKS30896.1"/>
    <property type="molecule type" value="Genomic_DNA"/>
</dbReference>
<dbReference type="Gene3D" id="1.10.10.10">
    <property type="entry name" value="Winged helix-like DNA-binding domain superfamily/Winged helix DNA-binding domain"/>
    <property type="match status" value="1"/>
</dbReference>
<dbReference type="PATRIC" id="fig|134601.6.peg.483"/>
<evidence type="ECO:0000256" key="3">
    <source>
        <dbReference type="ARBA" id="ARBA00023163"/>
    </source>
</evidence>
<dbReference type="InterPro" id="IPR000524">
    <property type="entry name" value="Tscrpt_reg_HTH_GntR"/>
</dbReference>
<dbReference type="PRINTS" id="PR00035">
    <property type="entry name" value="HTHGNTR"/>
</dbReference>
<dbReference type="SMART" id="SM00866">
    <property type="entry name" value="UTRA"/>
    <property type="match status" value="1"/>
</dbReference>
<dbReference type="InterPro" id="IPR036388">
    <property type="entry name" value="WH-like_DNA-bd_sf"/>
</dbReference>
<dbReference type="InterPro" id="IPR011663">
    <property type="entry name" value="UTRA"/>
</dbReference>
<dbReference type="PROSITE" id="PS50949">
    <property type="entry name" value="HTH_GNTR"/>
    <property type="match status" value="1"/>
</dbReference>
<keyword evidence="1" id="KW-0805">Transcription regulation</keyword>
<keyword evidence="2" id="KW-0238">DNA-binding</keyword>
<dbReference type="PANTHER" id="PTHR44846:SF1">
    <property type="entry name" value="MANNOSYL-D-GLYCERATE TRANSPORT_METABOLISM SYSTEM REPRESSOR MNGR-RELATED"/>
    <property type="match status" value="1"/>
</dbReference>
<feature type="domain" description="HTH gntR-type" evidence="4">
    <location>
        <begin position="14"/>
        <end position="80"/>
    </location>
</feature>
<dbReference type="GO" id="GO:0003700">
    <property type="term" value="F:DNA-binding transcription factor activity"/>
    <property type="evidence" value="ECO:0007669"/>
    <property type="project" value="InterPro"/>
</dbReference>
<dbReference type="SMART" id="SM00345">
    <property type="entry name" value="HTH_GNTR"/>
    <property type="match status" value="1"/>
</dbReference>
<dbReference type="InterPro" id="IPR028978">
    <property type="entry name" value="Chorismate_lyase_/UTRA_dom_sf"/>
</dbReference>
<evidence type="ECO:0000313" key="5">
    <source>
        <dbReference type="EMBL" id="AKS30896.1"/>
    </source>
</evidence>
<evidence type="ECO:0000259" key="4">
    <source>
        <dbReference type="PROSITE" id="PS50949"/>
    </source>
</evidence>
<organism evidence="5 6">
    <name type="scientific">Mycolicibacterium goodii</name>
    <name type="common">Mycobacterium goodii</name>
    <dbReference type="NCBI Taxonomy" id="134601"/>
    <lineage>
        <taxon>Bacteria</taxon>
        <taxon>Bacillati</taxon>
        <taxon>Actinomycetota</taxon>
        <taxon>Actinomycetes</taxon>
        <taxon>Mycobacteriales</taxon>
        <taxon>Mycobacteriaceae</taxon>
        <taxon>Mycolicibacterium</taxon>
    </lineage>
</organism>
<dbReference type="Pfam" id="PF07702">
    <property type="entry name" value="UTRA"/>
    <property type="match status" value="1"/>
</dbReference>
<reference evidence="5 6" key="1">
    <citation type="submission" date="2015-07" db="EMBL/GenBank/DDBJ databases">
        <title>Complete genome sequence of Mycobacterium goodii X7B, a facultative thermophilic biodesulfurizing bacterium.</title>
        <authorList>
            <person name="Yu B."/>
            <person name="Li F."/>
            <person name="Xu P."/>
        </authorList>
    </citation>
    <scope>NUCLEOTIDE SEQUENCE [LARGE SCALE GENOMIC DNA]</scope>
    <source>
        <strain evidence="5 6">X7B</strain>
    </source>
</reference>
<proteinExistence type="predicted"/>
<dbReference type="STRING" id="134601.AFA91_02325"/>
<dbReference type="InterPro" id="IPR050679">
    <property type="entry name" value="Bact_HTH_transcr_reg"/>
</dbReference>
<dbReference type="OrthoDB" id="8584262at2"/>
<dbReference type="InterPro" id="IPR036390">
    <property type="entry name" value="WH_DNA-bd_sf"/>
</dbReference>
<accession>A0A0K0X0C5</accession>
<keyword evidence="3" id="KW-0804">Transcription</keyword>
<evidence type="ECO:0000256" key="2">
    <source>
        <dbReference type="ARBA" id="ARBA00023125"/>
    </source>
</evidence>
<dbReference type="Proteomes" id="UP000062255">
    <property type="component" value="Chromosome"/>
</dbReference>
<evidence type="ECO:0000256" key="1">
    <source>
        <dbReference type="ARBA" id="ARBA00023015"/>
    </source>
</evidence>
<dbReference type="SUPFAM" id="SSF64288">
    <property type="entry name" value="Chorismate lyase-like"/>
    <property type="match status" value="1"/>
</dbReference>
<dbReference type="GO" id="GO:0045892">
    <property type="term" value="P:negative regulation of DNA-templated transcription"/>
    <property type="evidence" value="ECO:0007669"/>
    <property type="project" value="TreeGrafter"/>
</dbReference>
<sequence>MGYVDLVTAGAAPRLLKHQVIRAELDRMLDGMRIGDPFPAEREIAEQFEVARETVRQALRELLIDGRVERRGRTTVVARPKIRQPLGMGSYTEAAKAQGLSAGRILVAWSDLIADEVLADQLGIVVGAPVLQLERVLTTDGVRVGLETTKLPAERYPGLRETFDHEASLYAEIRRRGIAFDRTVDTIDTALPDARESALLGVDARTPMFLLNRVSYDRDNVAIEQRRSLYRGDRMTFTVVMHAKNSATVS</sequence>
<dbReference type="Gene3D" id="3.40.1410.10">
    <property type="entry name" value="Chorismate lyase-like"/>
    <property type="match status" value="1"/>
</dbReference>